<name>A0A9P1GFY1_9DINO</name>
<feature type="region of interest" description="Disordered" evidence="1">
    <location>
        <begin position="189"/>
        <end position="380"/>
    </location>
</feature>
<feature type="region of interest" description="Disordered" evidence="1">
    <location>
        <begin position="1"/>
        <end position="35"/>
    </location>
</feature>
<feature type="compositionally biased region" description="Low complexity" evidence="1">
    <location>
        <begin position="205"/>
        <end position="215"/>
    </location>
</feature>
<dbReference type="Proteomes" id="UP001152797">
    <property type="component" value="Unassembled WGS sequence"/>
</dbReference>
<feature type="compositionally biased region" description="Polar residues" evidence="1">
    <location>
        <begin position="218"/>
        <end position="232"/>
    </location>
</feature>
<sequence>MAQAACKPSSVPNRKEMEGELQSSQEENRRFRSEHNTLLMQLDNLKDVLQQKLAELESQAVELTAAVAQRQHLLEQVEQLQSELAACRTQLASERRRAEEEQKKREMQEPPGAWEPGSGEEMQLARAKQERAARLVKQSLKDQAQSVLPDDRLERAQRELSELKEEFTKKEELLKEVQLEVSQLRATSEAAEAAQKAEELRQAELKSSAAAAEAAVNQRISEVQKQLETSRAQENRLAQRLQESQERLREAQAQVEQLRSDLEQLQSQLEKEQTEKAQAQAEGKVDAEDLRKALEKLEAERAAGETADKAKTHERHEPPKAVEKQLPSLSENFGSQEAREATSFLSDEKLLTDQSQQTDPGEQLEEPQPNPLEQELALLRGDKAQLQQTIKALQEELRLATETDGQGQGSQGGQPQAAASRHASRTRPSGQPADRESPCEFYGEPKDLKDEISGMFDYPRVLTMGGGWLSGVSKKHKVKQLLGATQPASPSPRGRSPDFEKHMPAELVATRMPSPSPCRSSSPTPMVPRTAKAKRSTVCRSPPRHECAECDSGRQQRTARAPVTQPVAQGLPVQEWDKAGHPLGIDCGWSEPPNDLTDGASKANLANIDMATAAQIHQRVDSKSGTVAPRRAGRDGETLRRTFSGHSSISETVPTSRVFPRPRSAALLPGFRGRGNVRRLRPCSATGL</sequence>
<feature type="compositionally biased region" description="Basic and acidic residues" evidence="1">
    <location>
        <begin position="433"/>
        <end position="447"/>
    </location>
</feature>
<reference evidence="2" key="1">
    <citation type="submission" date="2022-10" db="EMBL/GenBank/DDBJ databases">
        <authorList>
            <person name="Chen Y."/>
            <person name="Dougan E. K."/>
            <person name="Chan C."/>
            <person name="Rhodes N."/>
            <person name="Thang M."/>
        </authorList>
    </citation>
    <scope>NUCLEOTIDE SEQUENCE</scope>
</reference>
<feature type="compositionally biased region" description="Basic and acidic residues" evidence="1">
    <location>
        <begin position="93"/>
        <end position="108"/>
    </location>
</feature>
<evidence type="ECO:0000256" key="1">
    <source>
        <dbReference type="SAM" id="MobiDB-lite"/>
    </source>
</evidence>
<dbReference type="OrthoDB" id="442822at2759"/>
<organism evidence="2">
    <name type="scientific">Cladocopium goreaui</name>
    <dbReference type="NCBI Taxonomy" id="2562237"/>
    <lineage>
        <taxon>Eukaryota</taxon>
        <taxon>Sar</taxon>
        <taxon>Alveolata</taxon>
        <taxon>Dinophyceae</taxon>
        <taxon>Suessiales</taxon>
        <taxon>Symbiodiniaceae</taxon>
        <taxon>Cladocopium</taxon>
    </lineage>
</organism>
<dbReference type="EMBL" id="CAMXCT020004458">
    <property type="protein sequence ID" value="CAL1162552.1"/>
    <property type="molecule type" value="Genomic_DNA"/>
</dbReference>
<dbReference type="AlphaFoldDB" id="A0A9P1GFY1"/>
<dbReference type="EMBL" id="CAMXCT010004458">
    <property type="protein sequence ID" value="CAI4009177.1"/>
    <property type="molecule type" value="Genomic_DNA"/>
</dbReference>
<feature type="compositionally biased region" description="Basic and acidic residues" evidence="1">
    <location>
        <begin position="283"/>
        <end position="323"/>
    </location>
</feature>
<feature type="region of interest" description="Disordered" evidence="1">
    <location>
        <begin position="397"/>
        <end position="447"/>
    </location>
</feature>
<reference evidence="3" key="2">
    <citation type="submission" date="2024-04" db="EMBL/GenBank/DDBJ databases">
        <authorList>
            <person name="Chen Y."/>
            <person name="Shah S."/>
            <person name="Dougan E. K."/>
            <person name="Thang M."/>
            <person name="Chan C."/>
        </authorList>
    </citation>
    <scope>NUCLEOTIDE SEQUENCE [LARGE SCALE GENOMIC DNA]</scope>
</reference>
<feature type="region of interest" description="Disordered" evidence="1">
    <location>
        <begin position="510"/>
        <end position="553"/>
    </location>
</feature>
<evidence type="ECO:0000313" key="2">
    <source>
        <dbReference type="EMBL" id="CAI4009177.1"/>
    </source>
</evidence>
<evidence type="ECO:0000313" key="4">
    <source>
        <dbReference type="Proteomes" id="UP001152797"/>
    </source>
</evidence>
<feature type="compositionally biased region" description="Basic and acidic residues" evidence="1">
    <location>
        <begin position="195"/>
        <end position="204"/>
    </location>
</feature>
<protein>
    <submittedName>
        <fullName evidence="2">Uncharacterized protein</fullName>
    </submittedName>
</protein>
<evidence type="ECO:0000313" key="3">
    <source>
        <dbReference type="EMBL" id="CAL1162552.1"/>
    </source>
</evidence>
<comment type="caution">
    <text evidence="2">The sequence shown here is derived from an EMBL/GenBank/DDBJ whole genome shotgun (WGS) entry which is preliminary data.</text>
</comment>
<feature type="region of interest" description="Disordered" evidence="1">
    <location>
        <begin position="91"/>
        <end position="152"/>
    </location>
</feature>
<dbReference type="EMBL" id="CAMXCT030004458">
    <property type="protein sequence ID" value="CAL4796489.1"/>
    <property type="molecule type" value="Genomic_DNA"/>
</dbReference>
<feature type="compositionally biased region" description="Basic and acidic residues" evidence="1">
    <location>
        <begin position="543"/>
        <end position="553"/>
    </location>
</feature>
<keyword evidence="4" id="KW-1185">Reference proteome</keyword>
<gene>
    <name evidence="2" type="ORF">C1SCF055_LOCUS34550</name>
</gene>
<feature type="compositionally biased region" description="Low complexity" evidence="1">
    <location>
        <begin position="510"/>
        <end position="524"/>
    </location>
</feature>
<feature type="compositionally biased region" description="Basic and acidic residues" evidence="1">
    <location>
        <begin position="26"/>
        <end position="35"/>
    </location>
</feature>
<proteinExistence type="predicted"/>
<accession>A0A9P1GFY1</accession>